<protein>
    <submittedName>
        <fullName evidence="2">Uncharacterized protein</fullName>
    </submittedName>
</protein>
<feature type="compositionally biased region" description="Polar residues" evidence="1">
    <location>
        <begin position="33"/>
        <end position="47"/>
    </location>
</feature>
<keyword evidence="3" id="KW-1185">Reference proteome</keyword>
<reference evidence="2 3" key="1">
    <citation type="submission" date="2016-10" db="EMBL/GenBank/DDBJ databases">
        <authorList>
            <person name="de Groot N.N."/>
        </authorList>
    </citation>
    <scope>NUCLEOTIDE SEQUENCE [LARGE SCALE GENOMIC DNA]</scope>
    <source>
        <strain evidence="2 3">CGMCC 1.5012</strain>
    </source>
</reference>
<gene>
    <name evidence="2" type="ORF">SAMN05192585_1059</name>
</gene>
<feature type="compositionally biased region" description="Polar residues" evidence="1">
    <location>
        <begin position="103"/>
        <end position="120"/>
    </location>
</feature>
<accession>A0A1G9W1G6</accession>
<dbReference type="Proteomes" id="UP000199182">
    <property type="component" value="Unassembled WGS sequence"/>
</dbReference>
<evidence type="ECO:0000256" key="1">
    <source>
        <dbReference type="SAM" id="MobiDB-lite"/>
    </source>
</evidence>
<evidence type="ECO:0000313" key="2">
    <source>
        <dbReference type="EMBL" id="SDM77915.1"/>
    </source>
</evidence>
<dbReference type="STRING" id="258515.SAMN05192585_1059"/>
<name>A0A1G9W1G6_9FIRM</name>
<sequence length="225" mass="24386">MWSKAGYNEYDFMRMKQDAINQAKEMQRRAAPSTANVSPSTDGWQNVQQAQPPASPPPNTPAQEPQRCPNCGSPIIDGKHVSSPNNQPKAGRGRGRPAATPRQNPNRMQNKPQNVGNTTPQRPPSGRRNTNTRQANPAAQARQGPLNEAANAETIGASSTHEEYTEASQSEQKPAAPSFGKINIPILGDIDIDRDVLLIGGLLLVLITDDGDRMLMLALVYIMMG</sequence>
<dbReference type="EMBL" id="FNID01000005">
    <property type="protein sequence ID" value="SDM77915.1"/>
    <property type="molecule type" value="Genomic_DNA"/>
</dbReference>
<proteinExistence type="predicted"/>
<dbReference type="AlphaFoldDB" id="A0A1G9W1G6"/>
<feature type="region of interest" description="Disordered" evidence="1">
    <location>
        <begin position="21"/>
        <end position="179"/>
    </location>
</feature>
<organism evidence="2 3">
    <name type="scientific">Acetanaerobacterium elongatum</name>
    <dbReference type="NCBI Taxonomy" id="258515"/>
    <lineage>
        <taxon>Bacteria</taxon>
        <taxon>Bacillati</taxon>
        <taxon>Bacillota</taxon>
        <taxon>Clostridia</taxon>
        <taxon>Eubacteriales</taxon>
        <taxon>Oscillospiraceae</taxon>
        <taxon>Acetanaerobacterium</taxon>
    </lineage>
</organism>
<evidence type="ECO:0000313" key="3">
    <source>
        <dbReference type="Proteomes" id="UP000199182"/>
    </source>
</evidence>
<feature type="compositionally biased region" description="Polar residues" evidence="1">
    <location>
        <begin position="127"/>
        <end position="137"/>
    </location>
</feature>